<evidence type="ECO:0000313" key="1">
    <source>
        <dbReference type="EMBL" id="SVA70769.1"/>
    </source>
</evidence>
<name>A0A381Y144_9ZZZZ</name>
<proteinExistence type="predicted"/>
<sequence>MRNFKLSIALLSGLFLTFSPIAFAKVT</sequence>
<accession>A0A381Y144</accession>
<feature type="non-terminal residue" evidence="1">
    <location>
        <position position="27"/>
    </location>
</feature>
<organism evidence="1">
    <name type="scientific">marine metagenome</name>
    <dbReference type="NCBI Taxonomy" id="408172"/>
    <lineage>
        <taxon>unclassified sequences</taxon>
        <taxon>metagenomes</taxon>
        <taxon>ecological metagenomes</taxon>
    </lineage>
</organism>
<gene>
    <name evidence="1" type="ORF">METZ01_LOCUS123623</name>
</gene>
<dbReference type="AlphaFoldDB" id="A0A381Y144"/>
<protein>
    <submittedName>
        <fullName evidence="1">Uncharacterized protein</fullName>
    </submittedName>
</protein>
<dbReference type="EMBL" id="UINC01017136">
    <property type="protein sequence ID" value="SVA70769.1"/>
    <property type="molecule type" value="Genomic_DNA"/>
</dbReference>
<reference evidence="1" key="1">
    <citation type="submission" date="2018-05" db="EMBL/GenBank/DDBJ databases">
        <authorList>
            <person name="Lanie J.A."/>
            <person name="Ng W.-L."/>
            <person name="Kazmierczak K.M."/>
            <person name="Andrzejewski T.M."/>
            <person name="Davidsen T.M."/>
            <person name="Wayne K.J."/>
            <person name="Tettelin H."/>
            <person name="Glass J.I."/>
            <person name="Rusch D."/>
            <person name="Podicherti R."/>
            <person name="Tsui H.-C.T."/>
            <person name="Winkler M.E."/>
        </authorList>
    </citation>
    <scope>NUCLEOTIDE SEQUENCE</scope>
</reference>